<dbReference type="PANTHER" id="PTHR43744">
    <property type="entry name" value="ABC TRANSPORTER PERMEASE PROTEIN MG189-RELATED-RELATED"/>
    <property type="match status" value="1"/>
</dbReference>
<dbReference type="STRING" id="573413.Spirs_1228"/>
<feature type="transmembrane region" description="Helical" evidence="8">
    <location>
        <begin position="255"/>
        <end position="272"/>
    </location>
</feature>
<dbReference type="KEGG" id="ssm:Spirs_1228"/>
<keyword evidence="5 8" id="KW-0812">Transmembrane</keyword>
<dbReference type="AlphaFoldDB" id="E1R2S3"/>
<dbReference type="RefSeq" id="WP_013253819.1">
    <property type="nucleotide sequence ID" value="NC_014364.1"/>
</dbReference>
<dbReference type="InterPro" id="IPR000515">
    <property type="entry name" value="MetI-like"/>
</dbReference>
<evidence type="ECO:0000256" key="7">
    <source>
        <dbReference type="ARBA" id="ARBA00023136"/>
    </source>
</evidence>
<gene>
    <name evidence="10" type="ordered locus">Spirs_1228</name>
</gene>
<feature type="transmembrane region" description="Helical" evidence="8">
    <location>
        <begin position="144"/>
        <end position="161"/>
    </location>
</feature>
<comment type="subcellular location">
    <subcellularLocation>
        <location evidence="1 8">Cell membrane</location>
        <topology evidence="1 8">Multi-pass membrane protein</topology>
    </subcellularLocation>
</comment>
<keyword evidence="7 8" id="KW-0472">Membrane</keyword>
<evidence type="ECO:0000313" key="11">
    <source>
        <dbReference type="Proteomes" id="UP000002318"/>
    </source>
</evidence>
<feature type="domain" description="ABC transmembrane type-1" evidence="9">
    <location>
        <begin position="76"/>
        <end position="271"/>
    </location>
</feature>
<dbReference type="HOGENOM" id="CLU_016047_1_1_12"/>
<dbReference type="eggNOG" id="COG0395">
    <property type="taxonomic scope" value="Bacteria"/>
</dbReference>
<dbReference type="InterPro" id="IPR035906">
    <property type="entry name" value="MetI-like_sf"/>
</dbReference>
<dbReference type="EMBL" id="CP002116">
    <property type="protein sequence ID" value="ADK80355.1"/>
    <property type="molecule type" value="Genomic_DNA"/>
</dbReference>
<dbReference type="GO" id="GO:0005886">
    <property type="term" value="C:plasma membrane"/>
    <property type="evidence" value="ECO:0007669"/>
    <property type="project" value="UniProtKB-SubCell"/>
</dbReference>
<dbReference type="PROSITE" id="PS50928">
    <property type="entry name" value="ABC_TM1"/>
    <property type="match status" value="1"/>
</dbReference>
<evidence type="ECO:0000256" key="6">
    <source>
        <dbReference type="ARBA" id="ARBA00022989"/>
    </source>
</evidence>
<reference evidence="10 11" key="1">
    <citation type="journal article" date="2010" name="Stand. Genomic Sci.">
        <title>Complete genome sequence of Spirochaeta smaragdinae type strain (SEBR 4228).</title>
        <authorList>
            <person name="Mavromatis K."/>
            <person name="Yasawong M."/>
            <person name="Chertkov O."/>
            <person name="Lapidus A."/>
            <person name="Lucas S."/>
            <person name="Nolan M."/>
            <person name="Del Rio T.G."/>
            <person name="Tice H."/>
            <person name="Cheng J.F."/>
            <person name="Pitluck S."/>
            <person name="Liolios K."/>
            <person name="Ivanova N."/>
            <person name="Tapia R."/>
            <person name="Han C."/>
            <person name="Bruce D."/>
            <person name="Goodwin L."/>
            <person name="Pati A."/>
            <person name="Chen A."/>
            <person name="Palaniappan K."/>
            <person name="Land M."/>
            <person name="Hauser L."/>
            <person name="Chang Y.J."/>
            <person name="Jeffries C.D."/>
            <person name="Detter J.C."/>
            <person name="Rohde M."/>
            <person name="Brambilla E."/>
            <person name="Spring S."/>
            <person name="Goker M."/>
            <person name="Sikorski J."/>
            <person name="Woyke T."/>
            <person name="Bristow J."/>
            <person name="Eisen J.A."/>
            <person name="Markowitz V."/>
            <person name="Hugenholtz P."/>
            <person name="Klenk H.P."/>
            <person name="Kyrpides N.C."/>
        </authorList>
    </citation>
    <scope>NUCLEOTIDE SEQUENCE [LARGE SCALE GENOMIC DNA]</scope>
    <source>
        <strain evidence="11">DSM 11293 / JCM 15392 / SEBR 4228</strain>
    </source>
</reference>
<sequence>MSNYHMFRSRNIFLLCNVLFLTLLAMTMIVPFLNVLAVSFSTDLESYENTIKLFPKTLSLSGYVNLFRRVAILTPLLNNTFVTVIGTLSHVLLCSMAGFVLIRSSFPGKSFVVLLVTIPMMIPFQMIIIPVYVTMKKIGLIDTLWSLILIDIVSTFSIFLMKNYFEGIPRSLEESAIIEGANEWIVFSKVYLPLAKPGIATIAIFQFVSRWNHFLPAVLFINSTKKYTLQIALKSLVVSSELTSTTQSVANNARMAGIVVSVIPLLIVYIFAQRYFTTGIMVGSVKE</sequence>
<dbReference type="CDD" id="cd06261">
    <property type="entry name" value="TM_PBP2"/>
    <property type="match status" value="1"/>
</dbReference>
<evidence type="ECO:0000256" key="2">
    <source>
        <dbReference type="ARBA" id="ARBA00020515"/>
    </source>
</evidence>
<evidence type="ECO:0000256" key="5">
    <source>
        <dbReference type="ARBA" id="ARBA00022692"/>
    </source>
</evidence>
<evidence type="ECO:0000256" key="8">
    <source>
        <dbReference type="RuleBase" id="RU363032"/>
    </source>
</evidence>
<evidence type="ECO:0000256" key="3">
    <source>
        <dbReference type="ARBA" id="ARBA00022448"/>
    </source>
</evidence>
<feature type="transmembrane region" description="Helical" evidence="8">
    <location>
        <begin position="12"/>
        <end position="33"/>
    </location>
</feature>
<keyword evidence="3 8" id="KW-0813">Transport</keyword>
<dbReference type="Gene3D" id="1.10.3720.10">
    <property type="entry name" value="MetI-like"/>
    <property type="match status" value="1"/>
</dbReference>
<dbReference type="Proteomes" id="UP000002318">
    <property type="component" value="Chromosome"/>
</dbReference>
<dbReference type="Pfam" id="PF00528">
    <property type="entry name" value="BPD_transp_1"/>
    <property type="match status" value="1"/>
</dbReference>
<evidence type="ECO:0000256" key="1">
    <source>
        <dbReference type="ARBA" id="ARBA00004651"/>
    </source>
</evidence>
<protein>
    <recommendedName>
        <fullName evidence="2">sn-glycerol-3-phosphate transport system permease protein UgpE</fullName>
    </recommendedName>
</protein>
<accession>E1R2S3</accession>
<keyword evidence="4" id="KW-1003">Cell membrane</keyword>
<evidence type="ECO:0000313" key="10">
    <source>
        <dbReference type="EMBL" id="ADK80355.1"/>
    </source>
</evidence>
<organism evidence="10 11">
    <name type="scientific">Sediminispirochaeta smaragdinae (strain DSM 11293 / JCM 15392 / SEBR 4228)</name>
    <name type="common">Spirochaeta smaragdinae</name>
    <dbReference type="NCBI Taxonomy" id="573413"/>
    <lineage>
        <taxon>Bacteria</taxon>
        <taxon>Pseudomonadati</taxon>
        <taxon>Spirochaetota</taxon>
        <taxon>Spirochaetia</taxon>
        <taxon>Spirochaetales</taxon>
        <taxon>Spirochaetaceae</taxon>
        <taxon>Sediminispirochaeta</taxon>
    </lineage>
</organism>
<name>E1R2S3_SEDSS</name>
<evidence type="ECO:0000256" key="4">
    <source>
        <dbReference type="ARBA" id="ARBA00022475"/>
    </source>
</evidence>
<proteinExistence type="inferred from homology"/>
<dbReference type="PANTHER" id="PTHR43744:SF8">
    <property type="entry name" value="SN-GLYCEROL-3-PHOSPHATE TRANSPORT SYSTEM PERMEASE PROTEIN UGPE"/>
    <property type="match status" value="1"/>
</dbReference>
<dbReference type="SUPFAM" id="SSF161098">
    <property type="entry name" value="MetI-like"/>
    <property type="match status" value="1"/>
</dbReference>
<feature type="transmembrane region" description="Helical" evidence="8">
    <location>
        <begin position="81"/>
        <end position="102"/>
    </location>
</feature>
<evidence type="ECO:0000259" key="9">
    <source>
        <dbReference type="PROSITE" id="PS50928"/>
    </source>
</evidence>
<dbReference type="GO" id="GO:0055085">
    <property type="term" value="P:transmembrane transport"/>
    <property type="evidence" value="ECO:0007669"/>
    <property type="project" value="InterPro"/>
</dbReference>
<keyword evidence="6 8" id="KW-1133">Transmembrane helix</keyword>
<keyword evidence="11" id="KW-1185">Reference proteome</keyword>
<feature type="transmembrane region" description="Helical" evidence="8">
    <location>
        <begin position="111"/>
        <end position="132"/>
    </location>
</feature>
<comment type="similarity">
    <text evidence="8">Belongs to the binding-protein-dependent transport system permease family.</text>
</comment>